<feature type="region of interest" description="Disordered" evidence="1">
    <location>
        <begin position="52"/>
        <end position="75"/>
    </location>
</feature>
<accession>A0A9N9DKA9</accession>
<proteinExistence type="predicted"/>
<reference evidence="2" key="1">
    <citation type="submission" date="2021-06" db="EMBL/GenBank/DDBJ databases">
        <authorList>
            <person name="Kallberg Y."/>
            <person name="Tangrot J."/>
            <person name="Rosling A."/>
        </authorList>
    </citation>
    <scope>NUCLEOTIDE SEQUENCE</scope>
    <source>
        <strain evidence="2">MT106</strain>
    </source>
</reference>
<protein>
    <submittedName>
        <fullName evidence="2">6014_t:CDS:1</fullName>
    </submittedName>
</protein>
<organism evidence="2 3">
    <name type="scientific">Ambispora gerdemannii</name>
    <dbReference type="NCBI Taxonomy" id="144530"/>
    <lineage>
        <taxon>Eukaryota</taxon>
        <taxon>Fungi</taxon>
        <taxon>Fungi incertae sedis</taxon>
        <taxon>Mucoromycota</taxon>
        <taxon>Glomeromycotina</taxon>
        <taxon>Glomeromycetes</taxon>
        <taxon>Archaeosporales</taxon>
        <taxon>Ambisporaceae</taxon>
        <taxon>Ambispora</taxon>
    </lineage>
</organism>
<evidence type="ECO:0000313" key="3">
    <source>
        <dbReference type="Proteomes" id="UP000789831"/>
    </source>
</evidence>
<feature type="non-terminal residue" evidence="2">
    <location>
        <position position="1"/>
    </location>
</feature>
<name>A0A9N9DKA9_9GLOM</name>
<sequence>AINPQICTAIKKPYQFVFVQAPQCNLATEQFEDIIENSNLNALKETMKKTMNETTGKNHRGIHKREPSEEPPRKL</sequence>
<dbReference type="Proteomes" id="UP000789831">
    <property type="component" value="Unassembled WGS sequence"/>
</dbReference>
<evidence type="ECO:0000313" key="2">
    <source>
        <dbReference type="EMBL" id="CAG8638152.1"/>
    </source>
</evidence>
<feature type="compositionally biased region" description="Basic and acidic residues" evidence="1">
    <location>
        <begin position="64"/>
        <end position="75"/>
    </location>
</feature>
<keyword evidence="3" id="KW-1185">Reference proteome</keyword>
<dbReference type="AlphaFoldDB" id="A0A9N9DKA9"/>
<gene>
    <name evidence="2" type="ORF">AGERDE_LOCUS10850</name>
</gene>
<dbReference type="EMBL" id="CAJVPL010003767">
    <property type="protein sequence ID" value="CAG8638152.1"/>
    <property type="molecule type" value="Genomic_DNA"/>
</dbReference>
<comment type="caution">
    <text evidence="2">The sequence shown here is derived from an EMBL/GenBank/DDBJ whole genome shotgun (WGS) entry which is preliminary data.</text>
</comment>
<evidence type="ECO:0000256" key="1">
    <source>
        <dbReference type="SAM" id="MobiDB-lite"/>
    </source>
</evidence>